<dbReference type="EMBL" id="CP075371">
    <property type="protein sequence ID" value="QVT79712.1"/>
    <property type="molecule type" value="Genomic_DNA"/>
</dbReference>
<organism evidence="1 2">
    <name type="scientific">Nocardioides aquaticus</name>
    <dbReference type="NCBI Taxonomy" id="160826"/>
    <lineage>
        <taxon>Bacteria</taxon>
        <taxon>Bacillati</taxon>
        <taxon>Actinomycetota</taxon>
        <taxon>Actinomycetes</taxon>
        <taxon>Propionibacteriales</taxon>
        <taxon>Nocardioidaceae</taxon>
        <taxon>Nocardioides</taxon>
    </lineage>
</organism>
<proteinExistence type="predicted"/>
<gene>
    <name evidence="1" type="ORF">ENKNEFLB_02102</name>
</gene>
<evidence type="ECO:0000313" key="1">
    <source>
        <dbReference type="EMBL" id="QVT79712.1"/>
    </source>
</evidence>
<name>A0ABX8EKT0_9ACTN</name>
<dbReference type="RefSeq" id="WP_214059121.1">
    <property type="nucleotide sequence ID" value="NZ_BAAAHS010000068.1"/>
</dbReference>
<protein>
    <submittedName>
        <fullName evidence="1">Uncharacterized protein</fullName>
    </submittedName>
</protein>
<keyword evidence="2" id="KW-1185">Reference proteome</keyword>
<evidence type="ECO:0000313" key="2">
    <source>
        <dbReference type="Proteomes" id="UP000679307"/>
    </source>
</evidence>
<accession>A0ABX8EKT0</accession>
<dbReference type="Proteomes" id="UP000679307">
    <property type="component" value="Chromosome"/>
</dbReference>
<reference evidence="1 2" key="1">
    <citation type="submission" date="2021-05" db="EMBL/GenBank/DDBJ databases">
        <title>Complete genome of Nocardioides aquaticus KCTC 9944T isolated from meromictic and hypersaline Ekho Lake, Antarctica.</title>
        <authorList>
            <person name="Hwang K."/>
            <person name="Kim K.M."/>
            <person name="Choe H."/>
        </authorList>
    </citation>
    <scope>NUCLEOTIDE SEQUENCE [LARGE SCALE GENOMIC DNA]</scope>
    <source>
        <strain evidence="1 2">KCTC 9944</strain>
    </source>
</reference>
<sequence>MAAGDPEATCAFRSVPLNGAEDREGVERVPAVTDAEHTSVCLEYFEQNEAELGVNFAEPGGEFWIAAAELPVERLESSAAEGMAGMGMDADAWTTGPEMRVNLQNDWDEYAGDVPSYTLNEFDDEAYFIE</sequence>